<dbReference type="PANTHER" id="PTHR43116">
    <property type="entry name" value="PEPTIDE CHAIN RELEASE FACTOR 2"/>
    <property type="match status" value="1"/>
</dbReference>
<dbReference type="AlphaFoldDB" id="A0A6A7K5Z1"/>
<feature type="modified residue" description="N5-methylglutamine" evidence="6">
    <location>
        <position position="230"/>
    </location>
</feature>
<dbReference type="Gene3D" id="1.20.58.410">
    <property type="entry name" value="Release factor"/>
    <property type="match status" value="1"/>
</dbReference>
<evidence type="ECO:0000256" key="6">
    <source>
        <dbReference type="HAMAP-Rule" id="MF_00094"/>
    </source>
</evidence>
<dbReference type="SMART" id="SM00937">
    <property type="entry name" value="PCRF"/>
    <property type="match status" value="1"/>
</dbReference>
<dbReference type="FunFam" id="3.30.160.20:FF:000010">
    <property type="entry name" value="Peptide chain release factor 2"/>
    <property type="match status" value="1"/>
</dbReference>
<comment type="similarity">
    <text evidence="2 6">Belongs to the prokaryotic/mitochondrial release factor family.</text>
</comment>
<dbReference type="InterPro" id="IPR045853">
    <property type="entry name" value="Pep_chain_release_fac_I_sf"/>
</dbReference>
<name>A0A6A7K5Z1_9FIRM</name>
<keyword evidence="6" id="KW-0963">Cytoplasm</keyword>
<dbReference type="InterPro" id="IPR005139">
    <property type="entry name" value="PCRF"/>
</dbReference>
<dbReference type="Gene3D" id="3.30.160.20">
    <property type="match status" value="1"/>
</dbReference>
<proteinExistence type="inferred from homology"/>
<dbReference type="GO" id="GO:0016149">
    <property type="term" value="F:translation release factor activity, codon specific"/>
    <property type="evidence" value="ECO:0007669"/>
    <property type="project" value="UniProtKB-UniRule"/>
</dbReference>
<evidence type="ECO:0000313" key="10">
    <source>
        <dbReference type="Proteomes" id="UP000440004"/>
    </source>
</evidence>
<evidence type="ECO:0000259" key="8">
    <source>
        <dbReference type="PROSITE" id="PS00745"/>
    </source>
</evidence>
<dbReference type="InterPro" id="IPR000352">
    <property type="entry name" value="Pep_chain_release_fac_I"/>
</dbReference>
<evidence type="ECO:0000256" key="1">
    <source>
        <dbReference type="ARBA" id="ARBA00002613"/>
    </source>
</evidence>
<dbReference type="EMBL" id="WHNX01000004">
    <property type="protein sequence ID" value="MPW24858.1"/>
    <property type="molecule type" value="Genomic_DNA"/>
</dbReference>
<dbReference type="Pfam" id="PF00472">
    <property type="entry name" value="RF-1"/>
    <property type="match status" value="1"/>
</dbReference>
<accession>A0A6A7K5Z1</accession>
<dbReference type="InterPro" id="IPR004374">
    <property type="entry name" value="PrfB"/>
</dbReference>
<keyword evidence="4 6" id="KW-0488">Methylation</keyword>
<keyword evidence="5 6" id="KW-0648">Protein biosynthesis</keyword>
<keyword evidence="7" id="KW-0175">Coiled coil</keyword>
<dbReference type="Gene3D" id="3.30.70.1660">
    <property type="match status" value="1"/>
</dbReference>
<evidence type="ECO:0000256" key="3">
    <source>
        <dbReference type="ARBA" id="ARBA00019192"/>
    </source>
</evidence>
<dbReference type="Pfam" id="PF03462">
    <property type="entry name" value="PCRF"/>
    <property type="match status" value="1"/>
</dbReference>
<dbReference type="GO" id="GO:0005737">
    <property type="term" value="C:cytoplasm"/>
    <property type="evidence" value="ECO:0007669"/>
    <property type="project" value="UniProtKB-SubCell"/>
</dbReference>
<comment type="function">
    <text evidence="1 6">Peptide chain release factor 2 directs the termination of translation in response to the peptide chain termination codons UGA and UAA.</text>
</comment>
<protein>
    <recommendedName>
        <fullName evidence="3 6">Peptide chain release factor 2</fullName>
        <shortName evidence="6">RF-2</shortName>
    </recommendedName>
</protein>
<sequence>MHFDLSRLHNQIDELDQKINDPEFWNDQDLAQKILKHSNLMKNKQSRYSAIQEKLADVEVLFELLEEEDDEALIQDLQIALDEIQKEIDDFYLETLLSGEYDANNAIVSLHPGAGGTESQDWAEMLLRLYMRWADNRGFKVKTLDYQPGDEAGIKSVTFSVEGINVYGYLKCEKGVHRLVRISPFDSSGRRHTSFASVDVTPELEADSSIELNTEDLRIDTFRSSGAGGQHVNTTDSAIRITHIPTGLVVQCQNERSQHKNKETAMKMLISKLVEIKEMEHKDKVEDIQGKYGQIAWGNQIRSYVFHPYSMVKDHRTNTETGNVQGVMDGSIDIFINDYLKKIALDTKEEGSRH</sequence>
<comment type="PTM">
    <text evidence="6">Methylated by PrmC. Methylation increases the termination efficiency of RF2.</text>
</comment>
<keyword evidence="10" id="KW-1185">Reference proteome</keyword>
<comment type="caution">
    <text evidence="9">The sequence shown here is derived from an EMBL/GenBank/DDBJ whole genome shotgun (WGS) entry which is preliminary data.</text>
</comment>
<evidence type="ECO:0000256" key="7">
    <source>
        <dbReference type="SAM" id="Coils"/>
    </source>
</evidence>
<dbReference type="HAMAP" id="MF_00094">
    <property type="entry name" value="Rel_fac_2"/>
    <property type="match status" value="1"/>
</dbReference>
<evidence type="ECO:0000313" key="9">
    <source>
        <dbReference type="EMBL" id="MPW24858.1"/>
    </source>
</evidence>
<dbReference type="PROSITE" id="PS00745">
    <property type="entry name" value="RF_PROK_I"/>
    <property type="match status" value="1"/>
</dbReference>
<dbReference type="SUPFAM" id="SSF75620">
    <property type="entry name" value="Release factor"/>
    <property type="match status" value="1"/>
</dbReference>
<dbReference type="Proteomes" id="UP000440004">
    <property type="component" value="Unassembled WGS sequence"/>
</dbReference>
<feature type="coiled-coil region" evidence="7">
    <location>
        <begin position="48"/>
        <end position="94"/>
    </location>
</feature>
<evidence type="ECO:0000256" key="2">
    <source>
        <dbReference type="ARBA" id="ARBA00010835"/>
    </source>
</evidence>
<comment type="subcellular location">
    <subcellularLocation>
        <location evidence="6">Cytoplasm</location>
    </subcellularLocation>
</comment>
<dbReference type="NCBIfam" id="TIGR00020">
    <property type="entry name" value="prfB"/>
    <property type="match status" value="1"/>
</dbReference>
<organism evidence="9 10">
    <name type="scientific">Alkalibaculum sporogenes</name>
    <dbReference type="NCBI Taxonomy" id="2655001"/>
    <lineage>
        <taxon>Bacteria</taxon>
        <taxon>Bacillati</taxon>
        <taxon>Bacillota</taxon>
        <taxon>Clostridia</taxon>
        <taxon>Eubacteriales</taxon>
        <taxon>Eubacteriaceae</taxon>
        <taxon>Alkalibaculum</taxon>
    </lineage>
</organism>
<gene>
    <name evidence="6" type="primary">prfB</name>
    <name evidence="9" type="ORF">GC105_03520</name>
</gene>
<evidence type="ECO:0000256" key="4">
    <source>
        <dbReference type="ARBA" id="ARBA00022481"/>
    </source>
</evidence>
<dbReference type="PANTHER" id="PTHR43116:SF3">
    <property type="entry name" value="CLASS I PEPTIDE CHAIN RELEASE FACTOR"/>
    <property type="match status" value="1"/>
</dbReference>
<reference evidence="9 10" key="1">
    <citation type="submission" date="2019-10" db="EMBL/GenBank/DDBJ databases">
        <title>Alkalibaculum tamaniensis sp.nov., a new alkaliphilic acetogen, isolated on methoxylated aromatics from a mud volcano.</title>
        <authorList>
            <person name="Khomyakova M.A."/>
            <person name="Merkel A.Y."/>
            <person name="Bonch-Osmolovskaya E.A."/>
            <person name="Slobodkin A.I."/>
        </authorList>
    </citation>
    <scope>NUCLEOTIDE SEQUENCE [LARGE SCALE GENOMIC DNA]</scope>
    <source>
        <strain evidence="9 10">M08DMB</strain>
    </source>
</reference>
<feature type="domain" description="Prokaryotic-type class I peptide chain release factors" evidence="8">
    <location>
        <begin position="223"/>
        <end position="239"/>
    </location>
</feature>
<evidence type="ECO:0000256" key="5">
    <source>
        <dbReference type="ARBA" id="ARBA00022917"/>
    </source>
</evidence>